<keyword evidence="2" id="KW-1185">Reference proteome</keyword>
<dbReference type="AlphaFoldDB" id="A0A9R0DCF9"/>
<dbReference type="Proteomes" id="UP000829999">
    <property type="component" value="Chromosome 25"/>
</dbReference>
<evidence type="ECO:0000313" key="3">
    <source>
        <dbReference type="RefSeq" id="XP_035447570.2"/>
    </source>
</evidence>
<organism evidence="2 3">
    <name type="scientific">Spodoptera frugiperda</name>
    <name type="common">Fall armyworm</name>
    <dbReference type="NCBI Taxonomy" id="7108"/>
    <lineage>
        <taxon>Eukaryota</taxon>
        <taxon>Metazoa</taxon>
        <taxon>Ecdysozoa</taxon>
        <taxon>Arthropoda</taxon>
        <taxon>Hexapoda</taxon>
        <taxon>Insecta</taxon>
        <taxon>Pterygota</taxon>
        <taxon>Neoptera</taxon>
        <taxon>Endopterygota</taxon>
        <taxon>Lepidoptera</taxon>
        <taxon>Glossata</taxon>
        <taxon>Ditrysia</taxon>
        <taxon>Noctuoidea</taxon>
        <taxon>Noctuidae</taxon>
        <taxon>Amphipyrinae</taxon>
        <taxon>Spodoptera</taxon>
    </lineage>
</organism>
<dbReference type="RefSeq" id="XP_035447570.2">
    <property type="nucleotide sequence ID" value="XM_035591677.2"/>
</dbReference>
<proteinExistence type="predicted"/>
<dbReference type="OrthoDB" id="10581148at2759"/>
<protein>
    <submittedName>
        <fullName evidence="3">Histone-lysine N-methyltransferase 2D</fullName>
    </submittedName>
</protein>
<name>A0A9R0DCF9_SPOFR</name>
<reference evidence="3" key="1">
    <citation type="submission" date="2025-08" db="UniProtKB">
        <authorList>
            <consortium name="RefSeq"/>
        </authorList>
    </citation>
    <scope>IDENTIFICATION</scope>
    <source>
        <tissue evidence="3">Whole larval tissue</tissue>
    </source>
</reference>
<evidence type="ECO:0000313" key="2">
    <source>
        <dbReference type="Proteomes" id="UP000829999"/>
    </source>
</evidence>
<sequence>MMYLCIIFSFQYEESKARNIAYKPTAWYYHHFDFIPTPKKMPRYNDHLGFVVIPIAAPNQPDANEASSKPRAVNNIGEQPELKQLPQYETAQITTTNGLVETDTTAQLDLEASTNEPDLMASPNEPDLMASTNEPDLMASTNEPDLMASPNEPDLMASTNEPDLMASTNEPDLMASTNEPDLIAEEPNSYQNLSVSDYLLVIERDQTTMQFVAYELDKNAVAHLKLAYSDN</sequence>
<gene>
    <name evidence="3" type="primary">LOC118274209</name>
</gene>
<evidence type="ECO:0000256" key="1">
    <source>
        <dbReference type="SAM" id="MobiDB-lite"/>
    </source>
</evidence>
<feature type="region of interest" description="Disordered" evidence="1">
    <location>
        <begin position="114"/>
        <end position="155"/>
    </location>
</feature>
<dbReference type="GeneID" id="118274209"/>
<feature type="compositionally biased region" description="Polar residues" evidence="1">
    <location>
        <begin position="130"/>
        <end position="143"/>
    </location>
</feature>
<accession>A0A9R0DCF9</accession>